<dbReference type="PANTHER" id="PTHR33026:SF7">
    <property type="entry name" value="OS03G0100275 PROTEIN"/>
    <property type="match status" value="1"/>
</dbReference>
<name>A0A3L6S0K5_PANMI</name>
<comment type="caution">
    <text evidence="2">The sequence shown here is derived from an EMBL/GenBank/DDBJ whole genome shotgun (WGS) entry which is preliminary data.</text>
</comment>
<proteinExistence type="predicted"/>
<sequence length="339" mass="36501">MSSEVPATAAAAPPVRKLAWSPSTTMDTDIEALVAQGLLPEKGGKYLEAVFKDSNKRWAEEWFVVANPAPSLPPRTNLPPVLNAKWEEKPTEEEMVEVEVLLVELQKLKAEKLTGAAVALSFVKRLTQPIQERVHPGYKYSGREDPTHRQNRKVSRSKAHKRVTLIVSGEAHDKGCPKAYCLKRPTTEEVVSFWCAAPLPEGQQGKAVDPPTGLALPMVDVGSFSSDSSIGSELDDVVEVSGSAAGAGSTTKKRRPTRKVAASKAQRGGVAPRGRSSIPPSAVRGQAEATAKKASLTTPKPEEEDQEEERGRPARSPARVAQSLPLHCATEAELQRAAD</sequence>
<evidence type="ECO:0008006" key="4">
    <source>
        <dbReference type="Google" id="ProtNLM"/>
    </source>
</evidence>
<gene>
    <name evidence="2" type="ORF">C2845_PM09G13180</name>
</gene>
<accession>A0A3L6S0K5</accession>
<feature type="compositionally biased region" description="Basic residues" evidence="1">
    <location>
        <begin position="149"/>
        <end position="158"/>
    </location>
</feature>
<protein>
    <recommendedName>
        <fullName evidence="4">Gypsy-type retrotransposon</fullName>
    </recommendedName>
</protein>
<keyword evidence="3" id="KW-1185">Reference proteome</keyword>
<dbReference type="PANTHER" id="PTHR33026">
    <property type="entry name" value="OS06G0360600 PROTEIN"/>
    <property type="match status" value="1"/>
</dbReference>
<dbReference type="STRING" id="4540.A0A3L6S0K5"/>
<dbReference type="Proteomes" id="UP000275267">
    <property type="component" value="Unassembled WGS sequence"/>
</dbReference>
<evidence type="ECO:0000313" key="2">
    <source>
        <dbReference type="EMBL" id="RLN12684.1"/>
    </source>
</evidence>
<feature type="region of interest" description="Disordered" evidence="1">
    <location>
        <begin position="136"/>
        <end position="158"/>
    </location>
</feature>
<evidence type="ECO:0000256" key="1">
    <source>
        <dbReference type="SAM" id="MobiDB-lite"/>
    </source>
</evidence>
<feature type="region of interest" description="Disordered" evidence="1">
    <location>
        <begin position="242"/>
        <end position="339"/>
    </location>
</feature>
<organism evidence="2 3">
    <name type="scientific">Panicum miliaceum</name>
    <name type="common">Proso millet</name>
    <name type="synonym">Broomcorn millet</name>
    <dbReference type="NCBI Taxonomy" id="4540"/>
    <lineage>
        <taxon>Eukaryota</taxon>
        <taxon>Viridiplantae</taxon>
        <taxon>Streptophyta</taxon>
        <taxon>Embryophyta</taxon>
        <taxon>Tracheophyta</taxon>
        <taxon>Spermatophyta</taxon>
        <taxon>Magnoliopsida</taxon>
        <taxon>Liliopsida</taxon>
        <taxon>Poales</taxon>
        <taxon>Poaceae</taxon>
        <taxon>PACMAD clade</taxon>
        <taxon>Panicoideae</taxon>
        <taxon>Panicodae</taxon>
        <taxon>Paniceae</taxon>
        <taxon>Panicinae</taxon>
        <taxon>Panicum</taxon>
        <taxon>Panicum sect. Panicum</taxon>
    </lineage>
</organism>
<dbReference type="AlphaFoldDB" id="A0A3L6S0K5"/>
<evidence type="ECO:0000313" key="3">
    <source>
        <dbReference type="Proteomes" id="UP000275267"/>
    </source>
</evidence>
<reference evidence="3" key="1">
    <citation type="journal article" date="2019" name="Nat. Commun.">
        <title>The genome of broomcorn millet.</title>
        <authorList>
            <person name="Zou C."/>
            <person name="Miki D."/>
            <person name="Li D."/>
            <person name="Tang Q."/>
            <person name="Xiao L."/>
            <person name="Rajput S."/>
            <person name="Deng P."/>
            <person name="Jia W."/>
            <person name="Huang R."/>
            <person name="Zhang M."/>
            <person name="Sun Y."/>
            <person name="Hu J."/>
            <person name="Fu X."/>
            <person name="Schnable P.S."/>
            <person name="Li F."/>
            <person name="Zhang H."/>
            <person name="Feng B."/>
            <person name="Zhu X."/>
            <person name="Liu R."/>
            <person name="Schnable J.C."/>
            <person name="Zhu J.-K."/>
            <person name="Zhang H."/>
        </authorList>
    </citation>
    <scope>NUCLEOTIDE SEQUENCE [LARGE SCALE GENOMIC DNA]</scope>
</reference>
<dbReference type="EMBL" id="PQIB02000006">
    <property type="protein sequence ID" value="RLN12684.1"/>
    <property type="molecule type" value="Genomic_DNA"/>
</dbReference>